<keyword evidence="18" id="KW-0675">Receptor</keyword>
<evidence type="ECO:0000256" key="22">
    <source>
        <dbReference type="PROSITE-ProRule" id="PRU10141"/>
    </source>
</evidence>
<dbReference type="InterPro" id="IPR008271">
    <property type="entry name" value="Ser/Thr_kinase_AS"/>
</dbReference>
<dbReference type="SMART" id="SM00220">
    <property type="entry name" value="S_TKc"/>
    <property type="match status" value="1"/>
</dbReference>
<dbReference type="InterPro" id="IPR013210">
    <property type="entry name" value="LRR_N_plant-typ"/>
</dbReference>
<keyword evidence="5" id="KW-1003">Cell membrane</keyword>
<evidence type="ECO:0000256" key="10">
    <source>
        <dbReference type="ARBA" id="ARBA00022692"/>
    </source>
</evidence>
<comment type="similarity">
    <text evidence="3">Belongs to the protein kinase superfamily. Ser/Thr protein kinase family.</text>
</comment>
<evidence type="ECO:0000256" key="9">
    <source>
        <dbReference type="ARBA" id="ARBA00022679"/>
    </source>
</evidence>
<evidence type="ECO:0000256" key="8">
    <source>
        <dbReference type="ARBA" id="ARBA00022614"/>
    </source>
</evidence>
<dbReference type="GeneID" id="107804670"/>
<sequence length="1151" mass="126446">MKSFNAFLCLMLSCLLCVVSTVASSKLAGNETDRLALLSIKGQITYDPFGVMYSWNDSFHHCSWQGVTCSKRHQRVTLLDLSSKQLVGTIVPHIGNMSFLRKLTLRNNTINGEIPQEIGRLFRLQNLELANNSFTGEIPVELSNCSRLIYLDLDGNRLTGKIPVELGLYLRNLQVLFLRSNNLTGELPYSLGNLSSLIALAAPENRLEGSIPYSLGQLTNLSYISLGANMISGDIPISLFNLSSLYHFAAPVNQLKGSLPIDIGSTLPSLRLLYLHSNLLNGVVPSSISNLTRLEIISLSRNQLSGKIPSLENLHNLRGLGMHFNNLGTGREDDMDFFSSLVNITSFRELSLSVNNIGGQLPKNIGNFSTKFRSIGFARNKLFGRIPDGFVSLSNMEIVSLEYNQLTGEFPVNLGKLQKLKYFYVNGNKLSGKIPSSIGNLTSLYGLNLAQNNLEGTIPSVLGNCQLLQMLYLSGNRLSGAIPKEVLSISALSIQLDLSGNQLSGTLPLEIGSLVNLGYLDISDNKLSGKLPSTLGSCIRLENLYVQGNMFEGVIPSPLSSLKGLAYLDFSRNNFSGVIPKYFETFSSLKSLNMSFNNFEGEVPQGGVFSNASGAIISGNRNLCGGSQVLKLPQCKDSMPKKGRLSPTLKIIISVACSLFGVMLVLVGVVFCILRRKKHSASPYLPDDSFLKISYGELLKATNGFSSENLIGKGGFGCVYKGILGSDEKNVAIKVLDLQHRGALKSFIAECEVLKNLRHRNLVKLVTACSGTDFQGNDFKALIYEFMVNGSLDDWLHSFSIDGSLHVLHLDLYQRVNVAIDIAFALEYLHHGSQIPVVHCDLKPSNVLLDMDMTARVGDFGMSRFLQETAQQTSPRKTSTIGIKGSIGYAAPEYGMGSEVSTLGDIYSYGIIILEMITGKKPTDDAFSNGLNLHNYVKMAFSAGRVIEIVDPMICHNLQEEETTNTIAERKTKDYIRECLIFMCKIGIACTMESPKERMGLSDVVKELHKVHSSVEVESPVGLLPVYLSIQLLVELRKTPPNPYLGGVPVEESSVLSLMVPPVSGSHLTISSAAAIKEEKLNKRLSKLRIAHELCGRKSWARIQDQRDDKKPSPEFPQIAVRTKFVRPQKIILRLQSYYCGPQKSTLRPQC</sequence>
<dbReference type="GO" id="GO:0051707">
    <property type="term" value="P:response to other organism"/>
    <property type="evidence" value="ECO:0007669"/>
    <property type="project" value="UniProtKB-ARBA"/>
</dbReference>
<reference evidence="24" key="2">
    <citation type="submission" date="2025-08" db="UniProtKB">
        <authorList>
            <consortium name="RefSeq"/>
        </authorList>
    </citation>
    <scope>IDENTIFICATION</scope>
</reference>
<dbReference type="Proteomes" id="UP000790787">
    <property type="component" value="Chromosome 13"/>
</dbReference>
<proteinExistence type="inferred from homology"/>
<evidence type="ECO:0000313" key="23">
    <source>
        <dbReference type="Proteomes" id="UP000790787"/>
    </source>
</evidence>
<comment type="catalytic activity">
    <reaction evidence="20">
        <text>L-threonyl-[protein] + ATP = O-phospho-L-threonyl-[protein] + ADP + H(+)</text>
        <dbReference type="Rhea" id="RHEA:46608"/>
        <dbReference type="Rhea" id="RHEA-COMP:11060"/>
        <dbReference type="Rhea" id="RHEA-COMP:11605"/>
        <dbReference type="ChEBI" id="CHEBI:15378"/>
        <dbReference type="ChEBI" id="CHEBI:30013"/>
        <dbReference type="ChEBI" id="CHEBI:30616"/>
        <dbReference type="ChEBI" id="CHEBI:61977"/>
        <dbReference type="ChEBI" id="CHEBI:456216"/>
        <dbReference type="EC" id="2.7.11.1"/>
    </reaction>
</comment>
<dbReference type="Gene3D" id="3.80.10.10">
    <property type="entry name" value="Ribonuclease Inhibitor"/>
    <property type="match status" value="2"/>
</dbReference>
<evidence type="ECO:0000313" key="24">
    <source>
        <dbReference type="RefSeq" id="XP_016484078.1"/>
    </source>
</evidence>
<evidence type="ECO:0000256" key="7">
    <source>
        <dbReference type="ARBA" id="ARBA00022553"/>
    </source>
</evidence>
<comment type="subcellular location">
    <subcellularLocation>
        <location evidence="1">Cell membrane</location>
        <topology evidence="1">Single-pass membrane protein</topology>
    </subcellularLocation>
    <subcellularLocation>
        <location evidence="2">Membrane</location>
        <topology evidence="2">Single-pass type I membrane protein</topology>
    </subcellularLocation>
</comment>
<dbReference type="Pfam" id="PF08263">
    <property type="entry name" value="LRRNT_2"/>
    <property type="match status" value="1"/>
</dbReference>
<keyword evidence="14" id="KW-0418">Kinase</keyword>
<evidence type="ECO:0000256" key="1">
    <source>
        <dbReference type="ARBA" id="ARBA00004162"/>
    </source>
</evidence>
<dbReference type="InterPro" id="IPR011009">
    <property type="entry name" value="Kinase-like_dom_sf"/>
</dbReference>
<keyword evidence="12" id="KW-0677">Repeat</keyword>
<dbReference type="SMART" id="SM00369">
    <property type="entry name" value="LRR_TYP"/>
    <property type="match status" value="9"/>
</dbReference>
<dbReference type="GO" id="GO:0005886">
    <property type="term" value="C:plasma membrane"/>
    <property type="evidence" value="ECO:0007669"/>
    <property type="project" value="UniProtKB-SubCell"/>
</dbReference>
<dbReference type="Pfam" id="PF00069">
    <property type="entry name" value="Pkinase"/>
    <property type="match status" value="1"/>
</dbReference>
<keyword evidence="17" id="KW-0472">Membrane</keyword>
<evidence type="ECO:0000256" key="4">
    <source>
        <dbReference type="ARBA" id="ARBA00012513"/>
    </source>
</evidence>
<evidence type="ECO:0000256" key="2">
    <source>
        <dbReference type="ARBA" id="ARBA00004479"/>
    </source>
</evidence>
<dbReference type="SMART" id="SM00365">
    <property type="entry name" value="LRR_SD22"/>
    <property type="match status" value="5"/>
</dbReference>
<keyword evidence="8" id="KW-0433">Leucine-rich repeat</keyword>
<evidence type="ECO:0000256" key="21">
    <source>
        <dbReference type="ARBA" id="ARBA00048679"/>
    </source>
</evidence>
<dbReference type="OrthoDB" id="676979at2759"/>
<dbReference type="PROSITE" id="PS00108">
    <property type="entry name" value="PROTEIN_KINASE_ST"/>
    <property type="match status" value="1"/>
</dbReference>
<keyword evidence="16" id="KW-1133">Transmembrane helix</keyword>
<dbReference type="KEGG" id="nta:107804670"/>
<keyword evidence="11" id="KW-0732">Signal</keyword>
<dbReference type="SUPFAM" id="SSF52058">
    <property type="entry name" value="L domain-like"/>
    <property type="match status" value="2"/>
</dbReference>
<evidence type="ECO:0000256" key="3">
    <source>
        <dbReference type="ARBA" id="ARBA00008684"/>
    </source>
</evidence>
<dbReference type="Gene3D" id="1.10.510.10">
    <property type="entry name" value="Transferase(Phosphotransferase) domain 1"/>
    <property type="match status" value="1"/>
</dbReference>
<dbReference type="PANTHER" id="PTHR48053:SF37">
    <property type="entry name" value="LEUCINE-RICH REPEAT PROTEIN KINASE FAMILY PROTEIN"/>
    <property type="match status" value="1"/>
</dbReference>
<dbReference type="PROSITE" id="PS50011">
    <property type="entry name" value="PROTEIN_KINASE_DOM"/>
    <property type="match status" value="1"/>
</dbReference>
<accession>A0A1S4B5K6</accession>
<reference evidence="23" key="1">
    <citation type="journal article" date="2014" name="Nat. Commun.">
        <title>The tobacco genome sequence and its comparison with those of tomato and potato.</title>
        <authorList>
            <person name="Sierro N."/>
            <person name="Battey J.N."/>
            <person name="Ouadi S."/>
            <person name="Bakaher N."/>
            <person name="Bovet L."/>
            <person name="Willig A."/>
            <person name="Goepfert S."/>
            <person name="Peitsch M.C."/>
            <person name="Ivanov N.V."/>
        </authorList>
    </citation>
    <scope>NUCLEOTIDE SEQUENCE [LARGE SCALE GENOMIC DNA]</scope>
</reference>
<dbReference type="SUPFAM" id="SSF56112">
    <property type="entry name" value="Protein kinase-like (PK-like)"/>
    <property type="match status" value="1"/>
</dbReference>
<dbReference type="PANTHER" id="PTHR48053">
    <property type="entry name" value="LEUCINE RICH REPEAT FAMILY PROTEIN, EXPRESSED"/>
    <property type="match status" value="1"/>
</dbReference>
<dbReference type="FunFam" id="3.80.10.10:FF:000383">
    <property type="entry name" value="Leucine-rich repeat receptor protein kinase EMS1"/>
    <property type="match status" value="1"/>
</dbReference>
<evidence type="ECO:0000256" key="16">
    <source>
        <dbReference type="ARBA" id="ARBA00022989"/>
    </source>
</evidence>
<evidence type="ECO:0000256" key="14">
    <source>
        <dbReference type="ARBA" id="ARBA00022777"/>
    </source>
</evidence>
<dbReference type="FunFam" id="1.10.510.10:FF:000358">
    <property type="entry name" value="Putative leucine-rich repeat receptor-like serine/threonine-protein kinase"/>
    <property type="match status" value="1"/>
</dbReference>
<dbReference type="SMR" id="A0A1S4B5K6"/>
<dbReference type="GO" id="GO:0004674">
    <property type="term" value="F:protein serine/threonine kinase activity"/>
    <property type="evidence" value="ECO:0007669"/>
    <property type="project" value="UniProtKB-KW"/>
</dbReference>
<evidence type="ECO:0000256" key="13">
    <source>
        <dbReference type="ARBA" id="ARBA00022741"/>
    </source>
</evidence>
<evidence type="ECO:0000256" key="20">
    <source>
        <dbReference type="ARBA" id="ARBA00047899"/>
    </source>
</evidence>
<protein>
    <recommendedName>
        <fullName evidence="4">non-specific serine/threonine protein kinase</fullName>
        <ecNumber evidence="4">2.7.11.1</ecNumber>
    </recommendedName>
</protein>
<dbReference type="InterPro" id="IPR000719">
    <property type="entry name" value="Prot_kinase_dom"/>
</dbReference>
<dbReference type="GO" id="GO:0006952">
    <property type="term" value="P:defense response"/>
    <property type="evidence" value="ECO:0007669"/>
    <property type="project" value="UniProtKB-ARBA"/>
</dbReference>
<evidence type="ECO:0000256" key="18">
    <source>
        <dbReference type="ARBA" id="ARBA00023170"/>
    </source>
</evidence>
<keyword evidence="10" id="KW-0812">Transmembrane</keyword>
<dbReference type="EC" id="2.7.11.1" evidence="4"/>
<keyword evidence="19" id="KW-0325">Glycoprotein</keyword>
<dbReference type="PROSITE" id="PS51450">
    <property type="entry name" value="LRR"/>
    <property type="match status" value="1"/>
</dbReference>
<gene>
    <name evidence="24" type="primary">LOC107804670</name>
</gene>
<name>A0A1S4B5K6_TOBAC</name>
<dbReference type="Gene3D" id="3.30.200.20">
    <property type="entry name" value="Phosphorylase Kinase, domain 1"/>
    <property type="match status" value="1"/>
</dbReference>
<dbReference type="PaxDb" id="4097-A0A1S4B5K6"/>
<dbReference type="AlphaFoldDB" id="A0A1S4B5K6"/>
<keyword evidence="7" id="KW-0597">Phosphoprotein</keyword>
<dbReference type="Pfam" id="PF13855">
    <property type="entry name" value="LRR_8"/>
    <property type="match status" value="1"/>
</dbReference>
<evidence type="ECO:0000256" key="12">
    <source>
        <dbReference type="ARBA" id="ARBA00022737"/>
    </source>
</evidence>
<dbReference type="InterPro" id="IPR055414">
    <property type="entry name" value="LRR_R13L4/SHOC2-like"/>
</dbReference>
<keyword evidence="6" id="KW-0723">Serine/threonine-protein kinase</keyword>
<comment type="catalytic activity">
    <reaction evidence="21">
        <text>L-seryl-[protein] + ATP = O-phospho-L-seryl-[protein] + ADP + H(+)</text>
        <dbReference type="Rhea" id="RHEA:17989"/>
        <dbReference type="Rhea" id="RHEA-COMP:9863"/>
        <dbReference type="Rhea" id="RHEA-COMP:11604"/>
        <dbReference type="ChEBI" id="CHEBI:15378"/>
        <dbReference type="ChEBI" id="CHEBI:29999"/>
        <dbReference type="ChEBI" id="CHEBI:30616"/>
        <dbReference type="ChEBI" id="CHEBI:83421"/>
        <dbReference type="ChEBI" id="CHEBI:456216"/>
        <dbReference type="EC" id="2.7.11.1"/>
    </reaction>
</comment>
<dbReference type="PROSITE" id="PS00107">
    <property type="entry name" value="PROTEIN_KINASE_ATP"/>
    <property type="match status" value="1"/>
</dbReference>
<keyword evidence="9" id="KW-0808">Transferase</keyword>
<evidence type="ECO:0000256" key="15">
    <source>
        <dbReference type="ARBA" id="ARBA00022840"/>
    </source>
</evidence>
<dbReference type="InterPro" id="IPR003591">
    <property type="entry name" value="Leu-rich_rpt_typical-subtyp"/>
</dbReference>
<dbReference type="InterPro" id="IPR001611">
    <property type="entry name" value="Leu-rich_rpt"/>
</dbReference>
<dbReference type="FunFam" id="3.80.10.10:FF:000565">
    <property type="entry name" value="Leucine-rich repeat receptor-like kinase protein FLORAL ORGAN NUMBER1"/>
    <property type="match status" value="1"/>
</dbReference>
<dbReference type="RefSeq" id="XP_016484078.1">
    <property type="nucleotide sequence ID" value="XM_016628592.1"/>
</dbReference>
<dbReference type="FunFam" id="3.80.10.10:FF:000288">
    <property type="entry name" value="LRR receptor-like serine/threonine-protein kinase EFR"/>
    <property type="match status" value="1"/>
</dbReference>
<dbReference type="GO" id="GO:0005524">
    <property type="term" value="F:ATP binding"/>
    <property type="evidence" value="ECO:0007669"/>
    <property type="project" value="UniProtKB-UniRule"/>
</dbReference>
<dbReference type="Pfam" id="PF00560">
    <property type="entry name" value="LRR_1"/>
    <property type="match status" value="8"/>
</dbReference>
<dbReference type="InterPro" id="IPR032675">
    <property type="entry name" value="LRR_dom_sf"/>
</dbReference>
<keyword evidence="23" id="KW-1185">Reference proteome</keyword>
<dbReference type="Pfam" id="PF23598">
    <property type="entry name" value="LRR_14"/>
    <property type="match status" value="1"/>
</dbReference>
<keyword evidence="15 22" id="KW-0067">ATP-binding</keyword>
<dbReference type="InterPro" id="IPR051716">
    <property type="entry name" value="Plant_RL_S/T_kinase"/>
</dbReference>
<evidence type="ECO:0000256" key="11">
    <source>
        <dbReference type="ARBA" id="ARBA00022729"/>
    </source>
</evidence>
<dbReference type="OMA" id="ACSGTDF"/>
<evidence type="ECO:0000256" key="19">
    <source>
        <dbReference type="ARBA" id="ARBA00023180"/>
    </source>
</evidence>
<dbReference type="InterPro" id="IPR017441">
    <property type="entry name" value="Protein_kinase_ATP_BS"/>
</dbReference>
<keyword evidence="13 22" id="KW-0547">Nucleotide-binding</keyword>
<evidence type="ECO:0000256" key="5">
    <source>
        <dbReference type="ARBA" id="ARBA00022475"/>
    </source>
</evidence>
<evidence type="ECO:0000256" key="17">
    <source>
        <dbReference type="ARBA" id="ARBA00023136"/>
    </source>
</evidence>
<dbReference type="FunFam" id="3.30.200.20:FF:000432">
    <property type="entry name" value="LRR receptor-like serine/threonine-protein kinase EFR"/>
    <property type="match status" value="1"/>
</dbReference>
<evidence type="ECO:0000256" key="6">
    <source>
        <dbReference type="ARBA" id="ARBA00022527"/>
    </source>
</evidence>
<organism evidence="23 24">
    <name type="scientific">Nicotiana tabacum</name>
    <name type="common">Common tobacco</name>
    <dbReference type="NCBI Taxonomy" id="4097"/>
    <lineage>
        <taxon>Eukaryota</taxon>
        <taxon>Viridiplantae</taxon>
        <taxon>Streptophyta</taxon>
        <taxon>Embryophyta</taxon>
        <taxon>Tracheophyta</taxon>
        <taxon>Spermatophyta</taxon>
        <taxon>Magnoliopsida</taxon>
        <taxon>eudicotyledons</taxon>
        <taxon>Gunneridae</taxon>
        <taxon>Pentapetalae</taxon>
        <taxon>asterids</taxon>
        <taxon>lamiids</taxon>
        <taxon>Solanales</taxon>
        <taxon>Solanaceae</taxon>
        <taxon>Nicotianoideae</taxon>
        <taxon>Nicotianeae</taxon>
        <taxon>Nicotiana</taxon>
    </lineage>
</organism>